<evidence type="ECO:0000256" key="1">
    <source>
        <dbReference type="ARBA" id="ARBA00004156"/>
    </source>
</evidence>
<dbReference type="CDD" id="cd00200">
    <property type="entry name" value="WD40"/>
    <property type="match status" value="1"/>
</dbReference>
<dbReference type="GO" id="GO:0006890">
    <property type="term" value="P:retrograde vesicle-mediated transport, Golgi to endoplasmic reticulum"/>
    <property type="evidence" value="ECO:0007669"/>
    <property type="project" value="TreeGrafter"/>
</dbReference>
<dbReference type="GO" id="GO:0006886">
    <property type="term" value="P:intracellular protein transport"/>
    <property type="evidence" value="ECO:0007669"/>
    <property type="project" value="TreeGrafter"/>
</dbReference>
<comment type="function">
    <text evidence="5">The coatomer is a cytosolic protein complex that binds to dilysine motifs and reversibly associates with Golgi non-clathrin-coated vesicles, which further mediate biosynthetic protein transport from the ER, via the Golgi up to the trans Golgi network. Coatomer complex is required for budding from Golgi membranes, and is essential for the retrograde Golgi-to-ER transport of dilysine-tagged proteins.</text>
</comment>
<evidence type="ECO:0000256" key="3">
    <source>
        <dbReference type="ARBA" id="ARBA00022737"/>
    </source>
</evidence>
<evidence type="ECO:0000256" key="2">
    <source>
        <dbReference type="ARBA" id="ARBA00022574"/>
    </source>
</evidence>
<dbReference type="PROSITE" id="PS50294">
    <property type="entry name" value="WD_REPEATS_REGION"/>
    <property type="match status" value="2"/>
</dbReference>
<dbReference type="PROSITE" id="PS50082">
    <property type="entry name" value="WD_REPEATS_2"/>
    <property type="match status" value="3"/>
</dbReference>
<proteinExistence type="predicted"/>
<dbReference type="AlphaFoldDB" id="A0AAU9NXL3"/>
<sequence length="281" mass="31348">MNSAIEIKKIAVQKSERIKSIDLHPTEPWVLLGLHSGNVSIWNNNSQVTEKTLEIGKSPVRTVKFIAHKEWIVVGSDDGSVVVHPSLPCILSASDDKLIKLWDWEKGWECTKTFEGHGHYVMQVAFTPKDSNMFASASLDCTIKMWNLESSSPHLSMEGHSKGLNSVEFFETDEKLYFITGSDDYTAKVWDYETKTCIQTLEGHTNNVTSTICVKSDVNFIITGSEDKSVHAWNAITYKLDHVFTSELGRVWTIGFIKDSSQIILGCDEGVLVGQVITACS</sequence>
<keyword evidence="2 7" id="KW-0853">WD repeat</keyword>
<comment type="caution">
    <text evidence="8">The sequence shown here is derived from an EMBL/GenBank/DDBJ whole genome shotgun (WGS) entry which is preliminary data.</text>
</comment>
<feature type="repeat" description="WD" evidence="7">
    <location>
        <begin position="201"/>
        <end position="234"/>
    </location>
</feature>
<dbReference type="PRINTS" id="PR00320">
    <property type="entry name" value="GPROTEINBRPT"/>
</dbReference>
<dbReference type="InterPro" id="IPR015943">
    <property type="entry name" value="WD40/YVTN_repeat-like_dom_sf"/>
</dbReference>
<dbReference type="InterPro" id="IPR020472">
    <property type="entry name" value="WD40_PAC1"/>
</dbReference>
<dbReference type="InterPro" id="IPR050844">
    <property type="entry name" value="Coatomer_complex_subunit"/>
</dbReference>
<accession>A0AAU9NXL3</accession>
<dbReference type="Proteomes" id="UP001157418">
    <property type="component" value="Unassembled WGS sequence"/>
</dbReference>
<evidence type="ECO:0000256" key="7">
    <source>
        <dbReference type="PROSITE-ProRule" id="PRU00221"/>
    </source>
</evidence>
<keyword evidence="9" id="KW-1185">Reference proteome</keyword>
<dbReference type="SMART" id="SM00320">
    <property type="entry name" value="WD40"/>
    <property type="match status" value="6"/>
</dbReference>
<evidence type="ECO:0000313" key="8">
    <source>
        <dbReference type="EMBL" id="CAH1442531.1"/>
    </source>
</evidence>
<dbReference type="PANTHER" id="PTHR19876:SF76">
    <property type="entry name" value="WD40_YVTN REPEAT-LIKE-CONTAINING DOMAIN-CONTAINING PROTEIN-RELATED"/>
    <property type="match status" value="1"/>
</dbReference>
<evidence type="ECO:0000256" key="4">
    <source>
        <dbReference type="ARBA" id="ARBA00023329"/>
    </source>
</evidence>
<evidence type="ECO:0000313" key="9">
    <source>
        <dbReference type="Proteomes" id="UP001157418"/>
    </source>
</evidence>
<keyword evidence="4" id="KW-0968">Cytoplasmic vesicle</keyword>
<keyword evidence="3" id="KW-0677">Repeat</keyword>
<dbReference type="Pfam" id="PF00400">
    <property type="entry name" value="WD40"/>
    <property type="match status" value="4"/>
</dbReference>
<dbReference type="GO" id="GO:0006891">
    <property type="term" value="P:intra-Golgi vesicle-mediated transport"/>
    <property type="evidence" value="ECO:0007669"/>
    <property type="project" value="TreeGrafter"/>
</dbReference>
<dbReference type="Gene3D" id="2.130.10.10">
    <property type="entry name" value="YVTN repeat-like/Quinoprotein amine dehydrogenase"/>
    <property type="match status" value="1"/>
</dbReference>
<reference evidence="8 9" key="1">
    <citation type="submission" date="2022-01" db="EMBL/GenBank/DDBJ databases">
        <authorList>
            <person name="Xiong W."/>
            <person name="Schranz E."/>
        </authorList>
    </citation>
    <scope>NUCLEOTIDE SEQUENCE [LARGE SCALE GENOMIC DNA]</scope>
</reference>
<dbReference type="PANTHER" id="PTHR19876">
    <property type="entry name" value="COATOMER"/>
    <property type="match status" value="1"/>
</dbReference>
<dbReference type="InterPro" id="IPR036322">
    <property type="entry name" value="WD40_repeat_dom_sf"/>
</dbReference>
<feature type="repeat" description="WD" evidence="7">
    <location>
        <begin position="114"/>
        <end position="156"/>
    </location>
</feature>
<protein>
    <recommendedName>
        <fullName evidence="6">Beta'-coat protein</fullName>
    </recommendedName>
</protein>
<dbReference type="SUPFAM" id="SSF50978">
    <property type="entry name" value="WD40 repeat-like"/>
    <property type="match status" value="1"/>
</dbReference>
<gene>
    <name evidence="8" type="ORF">LVIROSA_LOCUS28512</name>
</gene>
<evidence type="ECO:0000256" key="5">
    <source>
        <dbReference type="ARBA" id="ARBA00025536"/>
    </source>
</evidence>
<organism evidence="8 9">
    <name type="scientific">Lactuca virosa</name>
    <dbReference type="NCBI Taxonomy" id="75947"/>
    <lineage>
        <taxon>Eukaryota</taxon>
        <taxon>Viridiplantae</taxon>
        <taxon>Streptophyta</taxon>
        <taxon>Embryophyta</taxon>
        <taxon>Tracheophyta</taxon>
        <taxon>Spermatophyta</taxon>
        <taxon>Magnoliopsida</taxon>
        <taxon>eudicotyledons</taxon>
        <taxon>Gunneridae</taxon>
        <taxon>Pentapetalae</taxon>
        <taxon>asterids</taxon>
        <taxon>campanulids</taxon>
        <taxon>Asterales</taxon>
        <taxon>Asteraceae</taxon>
        <taxon>Cichorioideae</taxon>
        <taxon>Cichorieae</taxon>
        <taxon>Lactucinae</taxon>
        <taxon>Lactuca</taxon>
    </lineage>
</organism>
<dbReference type="InterPro" id="IPR001680">
    <property type="entry name" value="WD40_rpt"/>
</dbReference>
<dbReference type="EMBL" id="CAKMRJ010005412">
    <property type="protein sequence ID" value="CAH1442531.1"/>
    <property type="molecule type" value="Genomic_DNA"/>
</dbReference>
<evidence type="ECO:0000256" key="6">
    <source>
        <dbReference type="ARBA" id="ARBA00032920"/>
    </source>
</evidence>
<dbReference type="GO" id="GO:0006888">
    <property type="term" value="P:endoplasmic reticulum to Golgi vesicle-mediated transport"/>
    <property type="evidence" value="ECO:0007669"/>
    <property type="project" value="TreeGrafter"/>
</dbReference>
<dbReference type="FunFam" id="2.130.10.10:FF:000016">
    <property type="entry name" value="Coatomer alpha subunit, putative"/>
    <property type="match status" value="1"/>
</dbReference>
<feature type="repeat" description="WD" evidence="7">
    <location>
        <begin position="157"/>
        <end position="200"/>
    </location>
</feature>
<name>A0AAU9NXL3_9ASTR</name>
<dbReference type="GO" id="GO:0030126">
    <property type="term" value="C:COPI vesicle coat"/>
    <property type="evidence" value="ECO:0007669"/>
    <property type="project" value="TreeGrafter"/>
</dbReference>
<comment type="subcellular location">
    <subcellularLocation>
        <location evidence="1">Cytoplasmic vesicle membrane</location>
    </subcellularLocation>
</comment>